<dbReference type="Proteomes" id="UP000039660">
    <property type="component" value="Unassembled WGS sequence"/>
</dbReference>
<dbReference type="Pfam" id="PF02557">
    <property type="entry name" value="VanY"/>
    <property type="match status" value="1"/>
</dbReference>
<dbReference type="AlphaFoldDB" id="A0A0T7H1R4"/>
<organism evidence="3 4">
    <name type="scientific">Neorhizobium galegae bv. officinalis</name>
    <dbReference type="NCBI Taxonomy" id="323656"/>
    <lineage>
        <taxon>Bacteria</taxon>
        <taxon>Pseudomonadati</taxon>
        <taxon>Pseudomonadota</taxon>
        <taxon>Alphaproteobacteria</taxon>
        <taxon>Hyphomicrobiales</taxon>
        <taxon>Rhizobiaceae</taxon>
        <taxon>Rhizobium/Agrobacterium group</taxon>
        <taxon>Neorhizobium</taxon>
    </lineage>
</organism>
<sequence>MPTDTEQLVVSLEARIRDFERNFQRANRTSSQNFQAIERQAKRSADALEQSMSKASQGVNVALAGLKGGIAGLVTGLSVGALEGILSRVGDITKGIANIGSEAKRAGLSARAFQELSYVAGQSRIPVDALTDGMKELSLRADEFIVTGGGSAAEAFQRLGFGAEDLKRKLKDPSALLVEIVGKLQQLDKAAQIRIADELFGGTGGERFVELIDRGADGMRKLIQEAHDLGAVMNDDVIARADELDRKFNAIGTTISTWTKQAVLGLVGAMDDVLDRFNSIDEQSTRNIQERLVGTYDKLNEAKQRLDDLGVEKQAFPGDVAVDLNIDRQKQLVEELTAEAMKLRDILDRRNGLKDDFIYKTGQDANGATPSVNELNTALDGTGGAAGNGVKGLNSFADAIRALKKEIPELADSLATLDAKTRIEDTYKAALSKARSMGDVYMANELRGKALSSLNVKSATDDPSRYLSNVLASGKNASHIGGMQSGFQQKLATMLASMPDDLKGSVSINSGYRSPERQQELWLEALRKYGSPEAARKWVAPPGNSQHNKGNAADLGYGSDAARNWMHQNAGNYGLSFPLSNENWHIEDADARGQARAQEIQTQTNALIQQSDAYKAIIADAQQFTQGQQTEQQALTMTGQAAAAYRYEQQMLNDAQRQGISVTPQQRAEIQQLAQGMAQAEQATTRFAQTQEEAAQFSQMLGNTAVEALTGILTGTTTAEQALAQLGQQLIKVALQAALLGEGPLGGGGSSSGGRFGGLLGFLFRAKGGLVSTSMLPHMAGGGGVRGPGTATSDSIPTMLSDGEFVVNARAADKHRAVLEAINSGRAPAMADGGLAGNAKSRSGGSLTNVFAPTITVQASGSSGDPAKDDAHAKNMAKQVGKAIDQQMTDWATNQMRPGGLLSGYGKR</sequence>
<dbReference type="InterPro" id="IPR009045">
    <property type="entry name" value="Zn_M74/Hedgehog-like"/>
</dbReference>
<dbReference type="PANTHER" id="PTHR34385">
    <property type="entry name" value="D-ALANYL-D-ALANINE CARBOXYPEPTIDASE"/>
    <property type="match status" value="1"/>
</dbReference>
<reference evidence="3 4" key="1">
    <citation type="submission" date="2014-08" db="EMBL/GenBank/DDBJ databases">
        <authorList>
            <person name="Chen Y.-H."/>
        </authorList>
    </citation>
    <scope>NUCLEOTIDE SEQUENCE [LARGE SCALE GENOMIC DNA]</scope>
</reference>
<dbReference type="PANTHER" id="PTHR34385:SF1">
    <property type="entry name" value="PEPTIDOGLYCAN L-ALANYL-D-GLUTAMATE ENDOPEPTIDASE CWLK"/>
    <property type="match status" value="1"/>
</dbReference>
<dbReference type="EMBL" id="CCRK01000015">
    <property type="protein sequence ID" value="CDZ53367.1"/>
    <property type="molecule type" value="Genomic_DNA"/>
</dbReference>
<evidence type="ECO:0000259" key="1">
    <source>
        <dbReference type="Pfam" id="PF02557"/>
    </source>
</evidence>
<proteinExistence type="predicted"/>
<dbReference type="Pfam" id="PF10145">
    <property type="entry name" value="PhageMin_Tail"/>
    <property type="match status" value="1"/>
</dbReference>
<name>A0A0T7H1R4_NEOGA</name>
<protein>
    <submittedName>
        <fullName evidence="3">Minor tail protein</fullName>
    </submittedName>
</protein>
<evidence type="ECO:0000259" key="2">
    <source>
        <dbReference type="Pfam" id="PF10145"/>
    </source>
</evidence>
<dbReference type="Gene3D" id="3.30.1380.10">
    <property type="match status" value="1"/>
</dbReference>
<accession>A0A0T7H1R4</accession>
<evidence type="ECO:0000313" key="3">
    <source>
        <dbReference type="EMBL" id="CDZ53367.1"/>
    </source>
</evidence>
<dbReference type="InterPro" id="IPR003709">
    <property type="entry name" value="VanY-like_core_dom"/>
</dbReference>
<feature type="domain" description="D-alanyl-D-alanine carboxypeptidase-like core" evidence="1">
    <location>
        <begin position="488"/>
        <end position="585"/>
    </location>
</feature>
<dbReference type="GO" id="GO:0006508">
    <property type="term" value="P:proteolysis"/>
    <property type="evidence" value="ECO:0007669"/>
    <property type="project" value="InterPro"/>
</dbReference>
<dbReference type="SUPFAM" id="SSF55166">
    <property type="entry name" value="Hedgehog/DD-peptidase"/>
    <property type="match status" value="1"/>
</dbReference>
<dbReference type="InterPro" id="IPR052179">
    <property type="entry name" value="DD-CPase-like"/>
</dbReference>
<feature type="domain" description="Phage tail tape measure protein" evidence="2">
    <location>
        <begin position="43"/>
        <end position="201"/>
    </location>
</feature>
<gene>
    <name evidence="3" type="ORF">NGAL_HAMBI1189_49600</name>
</gene>
<dbReference type="RefSeq" id="WP_046637741.1">
    <property type="nucleotide sequence ID" value="NZ_CCRK01000015.1"/>
</dbReference>
<dbReference type="InterPro" id="IPR010090">
    <property type="entry name" value="Phage_tape_meas"/>
</dbReference>
<dbReference type="CDD" id="cd14814">
    <property type="entry name" value="Peptidase_M15"/>
    <property type="match status" value="1"/>
</dbReference>
<evidence type="ECO:0000313" key="4">
    <source>
        <dbReference type="Proteomes" id="UP000039660"/>
    </source>
</evidence>
<dbReference type="GO" id="GO:0008233">
    <property type="term" value="F:peptidase activity"/>
    <property type="evidence" value="ECO:0007669"/>
    <property type="project" value="InterPro"/>
</dbReference>